<gene>
    <name evidence="2" type="ORF">LTR69_011407</name>
</gene>
<sequence>MLNIVLAGGLGGVGKEVSVALLQRGRSRLTILTRRSAHKTSAQEHDERKPDWGTNYEIAEVDYSDPRT</sequence>
<dbReference type="EMBL" id="JAVRRF010000061">
    <property type="protein sequence ID" value="KAK5048395.1"/>
    <property type="molecule type" value="Genomic_DNA"/>
</dbReference>
<feature type="domain" description="Ketoreductase (KR)" evidence="1">
    <location>
        <begin position="5"/>
        <end position="66"/>
    </location>
</feature>
<evidence type="ECO:0000313" key="2">
    <source>
        <dbReference type="EMBL" id="KAK5048395.1"/>
    </source>
</evidence>
<dbReference type="Proteomes" id="UP001345691">
    <property type="component" value="Unassembled WGS sequence"/>
</dbReference>
<proteinExistence type="predicted"/>
<dbReference type="Pfam" id="PF08659">
    <property type="entry name" value="KR"/>
    <property type="match status" value="1"/>
</dbReference>
<name>A0ABR0IUA0_9EURO</name>
<organism evidence="2 3">
    <name type="scientific">Exophiala sideris</name>
    <dbReference type="NCBI Taxonomy" id="1016849"/>
    <lineage>
        <taxon>Eukaryota</taxon>
        <taxon>Fungi</taxon>
        <taxon>Dikarya</taxon>
        <taxon>Ascomycota</taxon>
        <taxon>Pezizomycotina</taxon>
        <taxon>Eurotiomycetes</taxon>
        <taxon>Chaetothyriomycetidae</taxon>
        <taxon>Chaetothyriales</taxon>
        <taxon>Herpotrichiellaceae</taxon>
        <taxon>Exophiala</taxon>
    </lineage>
</organism>
<evidence type="ECO:0000259" key="1">
    <source>
        <dbReference type="Pfam" id="PF08659"/>
    </source>
</evidence>
<keyword evidence="3" id="KW-1185">Reference proteome</keyword>
<accession>A0ABR0IUA0</accession>
<reference evidence="2 3" key="1">
    <citation type="submission" date="2023-08" db="EMBL/GenBank/DDBJ databases">
        <title>Black Yeasts Isolated from many extreme environments.</title>
        <authorList>
            <person name="Coleine C."/>
            <person name="Stajich J.E."/>
            <person name="Selbmann L."/>
        </authorList>
    </citation>
    <scope>NUCLEOTIDE SEQUENCE [LARGE SCALE GENOMIC DNA]</scope>
    <source>
        <strain evidence="2 3">CCFEE 6328</strain>
    </source>
</reference>
<dbReference type="Gene3D" id="3.40.50.720">
    <property type="entry name" value="NAD(P)-binding Rossmann-like Domain"/>
    <property type="match status" value="1"/>
</dbReference>
<protein>
    <recommendedName>
        <fullName evidence="1">Ketoreductase (KR) domain-containing protein</fullName>
    </recommendedName>
</protein>
<dbReference type="InterPro" id="IPR013968">
    <property type="entry name" value="PKS_KR"/>
</dbReference>
<dbReference type="SUPFAM" id="SSF51735">
    <property type="entry name" value="NAD(P)-binding Rossmann-fold domains"/>
    <property type="match status" value="1"/>
</dbReference>
<dbReference type="InterPro" id="IPR036291">
    <property type="entry name" value="NAD(P)-bd_dom_sf"/>
</dbReference>
<comment type="caution">
    <text evidence="2">The sequence shown here is derived from an EMBL/GenBank/DDBJ whole genome shotgun (WGS) entry which is preliminary data.</text>
</comment>
<evidence type="ECO:0000313" key="3">
    <source>
        <dbReference type="Proteomes" id="UP001345691"/>
    </source>
</evidence>